<keyword evidence="8 9" id="KW-0051">Antiviral defense</keyword>
<dbReference type="PANTHER" id="PTHR34405">
    <property type="entry name" value="CRISPR-ASSOCIATED ENDORIBONUCLEASE CAS2"/>
    <property type="match status" value="1"/>
</dbReference>
<dbReference type="RefSeq" id="WP_051255684.1">
    <property type="nucleotide sequence ID" value="NZ_CP091521.1"/>
</dbReference>
<dbReference type="Proteomes" id="UP000831534">
    <property type="component" value="Chromosome"/>
</dbReference>
<dbReference type="InterPro" id="IPR021127">
    <property type="entry name" value="CRISPR_associated_Cas2"/>
</dbReference>
<gene>
    <name evidence="9 10" type="primary">cas2</name>
    <name evidence="10" type="ORF">LVJ77_10185</name>
</gene>
<dbReference type="NCBIfam" id="TIGR01573">
    <property type="entry name" value="cas2"/>
    <property type="match status" value="1"/>
</dbReference>
<keyword evidence="6 9" id="KW-0378">Hydrolase</keyword>
<comment type="cofactor">
    <cofactor evidence="1 9">
        <name>Mg(2+)</name>
        <dbReference type="ChEBI" id="CHEBI:18420"/>
    </cofactor>
</comment>
<comment type="function">
    <text evidence="9">CRISPR (clustered regularly interspaced short palindromic repeat), is an adaptive immune system that provides protection against mobile genetic elements (viruses, transposable elements and conjugative plasmids). CRISPR clusters contain sequences complementary to antecedent mobile elements and target invading nucleic acids. CRISPR clusters are transcribed and processed into CRISPR RNA (crRNA). Functions as a ssRNA-specific endoribonuclease. Involved in the integration of spacer DNA into the CRISPR cassette.</text>
</comment>
<name>A0A8T9MU23_9NEIS</name>
<dbReference type="KEGG" id="ckh:LVJ77_10185"/>
<comment type="similarity">
    <text evidence="2 9">Belongs to the CRISPR-associated endoribonuclease Cas2 protein family.</text>
</comment>
<evidence type="ECO:0000256" key="2">
    <source>
        <dbReference type="ARBA" id="ARBA00009959"/>
    </source>
</evidence>
<protein>
    <recommendedName>
        <fullName evidence="9">CRISPR-associated endoribonuclease Cas2</fullName>
        <ecNumber evidence="9">3.1.-.-</ecNumber>
    </recommendedName>
</protein>
<evidence type="ECO:0000256" key="8">
    <source>
        <dbReference type="ARBA" id="ARBA00023118"/>
    </source>
</evidence>
<dbReference type="EC" id="3.1.-.-" evidence="9"/>
<evidence type="ECO:0000256" key="3">
    <source>
        <dbReference type="ARBA" id="ARBA00022722"/>
    </source>
</evidence>
<reference evidence="10" key="1">
    <citation type="journal article" date="2022" name="Res Sq">
        <title>Evolution of multicellular longitudinally dividing oral cavity symbionts (Neisseriaceae).</title>
        <authorList>
            <person name="Nyongesa S."/>
            <person name="Weber P."/>
            <person name="Bernet E."/>
            <person name="Pullido F."/>
            <person name="Nieckarz M."/>
            <person name="Delaby M."/>
            <person name="Nieves C."/>
            <person name="Viehboeck T."/>
            <person name="Krause N."/>
            <person name="Rivera-Millot A."/>
            <person name="Nakamura A."/>
            <person name="Vischer N."/>
            <person name="VanNieuwenhze M."/>
            <person name="Brun Y."/>
            <person name="Cava F."/>
            <person name="Bulgheresi S."/>
            <person name="Veyrier F."/>
        </authorList>
    </citation>
    <scope>NUCLEOTIDE SEQUENCE</scope>
    <source>
        <strain evidence="10">17694</strain>
    </source>
</reference>
<comment type="subunit">
    <text evidence="9">Homodimer, forms a heterotetramer with a Cas1 homodimer.</text>
</comment>
<dbReference type="Pfam" id="PF09827">
    <property type="entry name" value="CRISPR_Cas2"/>
    <property type="match status" value="1"/>
</dbReference>
<keyword evidence="3 9" id="KW-0540">Nuclease</keyword>
<proteinExistence type="inferred from homology"/>
<keyword evidence="11" id="KW-1185">Reference proteome</keyword>
<dbReference type="GO" id="GO:0016787">
    <property type="term" value="F:hydrolase activity"/>
    <property type="evidence" value="ECO:0007669"/>
    <property type="project" value="UniProtKB-KW"/>
</dbReference>
<dbReference type="Gene3D" id="3.30.70.240">
    <property type="match status" value="1"/>
</dbReference>
<keyword evidence="7 9" id="KW-0460">Magnesium</keyword>
<evidence type="ECO:0000313" key="11">
    <source>
        <dbReference type="Proteomes" id="UP000831534"/>
    </source>
</evidence>
<evidence type="ECO:0000313" key="10">
    <source>
        <dbReference type="EMBL" id="UOP04594.2"/>
    </source>
</evidence>
<dbReference type="GO" id="GO:0043571">
    <property type="term" value="P:maintenance of CRISPR repeat elements"/>
    <property type="evidence" value="ECO:0007669"/>
    <property type="project" value="UniProtKB-UniRule"/>
</dbReference>
<organism evidence="10 11">
    <name type="scientific">Conchiformibius kuhniae</name>
    <dbReference type="NCBI Taxonomy" id="211502"/>
    <lineage>
        <taxon>Bacteria</taxon>
        <taxon>Pseudomonadati</taxon>
        <taxon>Pseudomonadota</taxon>
        <taxon>Betaproteobacteria</taxon>
        <taxon>Neisseriales</taxon>
        <taxon>Neisseriaceae</taxon>
        <taxon>Conchiformibius</taxon>
    </lineage>
</organism>
<dbReference type="GO" id="GO:0046872">
    <property type="term" value="F:metal ion binding"/>
    <property type="evidence" value="ECO:0007669"/>
    <property type="project" value="UniProtKB-UniRule"/>
</dbReference>
<dbReference type="InterPro" id="IPR019199">
    <property type="entry name" value="Virulence_VapD/CRISPR_Cas2"/>
</dbReference>
<dbReference type="GO" id="GO:0004519">
    <property type="term" value="F:endonuclease activity"/>
    <property type="evidence" value="ECO:0007669"/>
    <property type="project" value="UniProtKB-UniRule"/>
</dbReference>
<dbReference type="AlphaFoldDB" id="A0A8T9MU23"/>
<evidence type="ECO:0000256" key="7">
    <source>
        <dbReference type="ARBA" id="ARBA00022842"/>
    </source>
</evidence>
<evidence type="ECO:0000256" key="6">
    <source>
        <dbReference type="ARBA" id="ARBA00022801"/>
    </source>
</evidence>
<feature type="binding site" evidence="9">
    <location>
        <position position="12"/>
    </location>
    <ligand>
        <name>Mg(2+)</name>
        <dbReference type="ChEBI" id="CHEBI:18420"/>
        <note>catalytic</note>
    </ligand>
</feature>
<dbReference type="GO" id="GO:0051607">
    <property type="term" value="P:defense response to virus"/>
    <property type="evidence" value="ECO:0007669"/>
    <property type="project" value="UniProtKB-UniRule"/>
</dbReference>
<sequence>MGQPRRWLIAYDIADRRRLQRTHKLLSGRALALQKSVFLFRGGQEQAEQLHKELAAQLNPREDDLRLYPLPTNGRIIALGRTALPEDIFLTGYEEDILSNDMVA</sequence>
<evidence type="ECO:0000256" key="1">
    <source>
        <dbReference type="ARBA" id="ARBA00001946"/>
    </source>
</evidence>
<evidence type="ECO:0000256" key="9">
    <source>
        <dbReference type="HAMAP-Rule" id="MF_01471"/>
    </source>
</evidence>
<keyword evidence="5 9" id="KW-0255">Endonuclease</keyword>
<keyword evidence="4 9" id="KW-0479">Metal-binding</keyword>
<dbReference type="PANTHER" id="PTHR34405:SF3">
    <property type="entry name" value="CRISPR-ASSOCIATED ENDORIBONUCLEASE CAS2 3"/>
    <property type="match status" value="1"/>
</dbReference>
<reference evidence="10" key="2">
    <citation type="submission" date="2024-09" db="EMBL/GenBank/DDBJ databases">
        <authorList>
            <person name="Veyrier F.J."/>
        </authorList>
    </citation>
    <scope>NUCLEOTIDE SEQUENCE</scope>
    <source>
        <strain evidence="10">17694</strain>
    </source>
</reference>
<dbReference type="SUPFAM" id="SSF143430">
    <property type="entry name" value="TTP0101/SSO1404-like"/>
    <property type="match status" value="1"/>
</dbReference>
<evidence type="ECO:0000256" key="5">
    <source>
        <dbReference type="ARBA" id="ARBA00022759"/>
    </source>
</evidence>
<dbReference type="EMBL" id="CP091521">
    <property type="protein sequence ID" value="UOP04594.2"/>
    <property type="molecule type" value="Genomic_DNA"/>
</dbReference>
<dbReference type="CDD" id="cd09725">
    <property type="entry name" value="Cas2_I_II_III"/>
    <property type="match status" value="1"/>
</dbReference>
<dbReference type="HAMAP" id="MF_01471">
    <property type="entry name" value="Cas2"/>
    <property type="match status" value="1"/>
</dbReference>
<evidence type="ECO:0000256" key="4">
    <source>
        <dbReference type="ARBA" id="ARBA00022723"/>
    </source>
</evidence>
<accession>A0A8T9MU23</accession>